<keyword evidence="2" id="KW-0732">Signal</keyword>
<feature type="chain" id="PRO_5046400701" evidence="2">
    <location>
        <begin position="30"/>
        <end position="253"/>
    </location>
</feature>
<comment type="caution">
    <text evidence="3">The sequence shown here is derived from an EMBL/GenBank/DDBJ whole genome shotgun (WGS) entry which is preliminary data.</text>
</comment>
<gene>
    <name evidence="3" type="ORF">ACFQ22_01835</name>
</gene>
<proteinExistence type="predicted"/>
<organism evidence="3 4">
    <name type="scientific">Lentilactobacillus raoultii</name>
    <dbReference type="NCBI Taxonomy" id="1987503"/>
    <lineage>
        <taxon>Bacteria</taxon>
        <taxon>Bacillati</taxon>
        <taxon>Bacillota</taxon>
        <taxon>Bacilli</taxon>
        <taxon>Lactobacillales</taxon>
        <taxon>Lactobacillaceae</taxon>
        <taxon>Lentilactobacillus</taxon>
    </lineage>
</organism>
<feature type="region of interest" description="Disordered" evidence="1">
    <location>
        <begin position="54"/>
        <end position="130"/>
    </location>
</feature>
<evidence type="ECO:0000313" key="3">
    <source>
        <dbReference type="EMBL" id="MFD1124103.1"/>
    </source>
</evidence>
<feature type="compositionally biased region" description="Polar residues" evidence="1">
    <location>
        <begin position="102"/>
        <end position="130"/>
    </location>
</feature>
<name>A0ABW3PJH3_9LACO</name>
<evidence type="ECO:0000256" key="2">
    <source>
        <dbReference type="SAM" id="SignalP"/>
    </source>
</evidence>
<sequence length="253" mass="25929">MTLKHILYTSTAALAMIAPTLATSVAANAATGAPTQTTAQAGKTNNNQQAGKAINNKQAGDKTTNQATAKAGNQNTNQTSAKTANSQAAKANDNKAADNKATSSTPAKANDHASNNNSVKTTPAKTDASQSLSKVDFGAFKTSTPTKVAQDYTHKAPRYTGSSYTDANQGYSTSVTATNDNATLNYAVSTYNSDGSASSQPFAIKIYKDGSLYKTLKSSTGAAKGSLNVDKGTYSLKVLTSASAHYTGGLSLS</sequence>
<dbReference type="RefSeq" id="WP_121977710.1">
    <property type="nucleotide sequence ID" value="NZ_JBHTLH010000005.1"/>
</dbReference>
<accession>A0ABW3PJH3</accession>
<evidence type="ECO:0000256" key="1">
    <source>
        <dbReference type="SAM" id="MobiDB-lite"/>
    </source>
</evidence>
<protein>
    <submittedName>
        <fullName evidence="3">Uncharacterized protein</fullName>
    </submittedName>
</protein>
<dbReference type="Proteomes" id="UP001597156">
    <property type="component" value="Unassembled WGS sequence"/>
</dbReference>
<feature type="compositionally biased region" description="Polar residues" evidence="1">
    <location>
        <begin position="54"/>
        <end position="87"/>
    </location>
</feature>
<evidence type="ECO:0000313" key="4">
    <source>
        <dbReference type="Proteomes" id="UP001597156"/>
    </source>
</evidence>
<dbReference type="EMBL" id="JBHTLH010000005">
    <property type="protein sequence ID" value="MFD1124103.1"/>
    <property type="molecule type" value="Genomic_DNA"/>
</dbReference>
<feature type="signal peptide" evidence="2">
    <location>
        <begin position="1"/>
        <end position="29"/>
    </location>
</feature>
<keyword evidence="4" id="KW-1185">Reference proteome</keyword>
<reference evidence="4" key="1">
    <citation type="journal article" date="2019" name="Int. J. Syst. Evol. Microbiol.">
        <title>The Global Catalogue of Microorganisms (GCM) 10K type strain sequencing project: providing services to taxonomists for standard genome sequencing and annotation.</title>
        <authorList>
            <consortium name="The Broad Institute Genomics Platform"/>
            <consortium name="The Broad Institute Genome Sequencing Center for Infectious Disease"/>
            <person name="Wu L."/>
            <person name="Ma J."/>
        </authorList>
    </citation>
    <scope>NUCLEOTIDE SEQUENCE [LARGE SCALE GENOMIC DNA]</scope>
    <source>
        <strain evidence="4">CCUG 71848</strain>
    </source>
</reference>